<gene>
    <name evidence="1" type="ORF">NDU88_008966</name>
</gene>
<accession>A0AAV7PUJ3</accession>
<proteinExistence type="predicted"/>
<keyword evidence="2" id="KW-1185">Reference proteome</keyword>
<sequence length="83" mass="9174">MRNMALALISGPRVLCGTHLEPMSGKELCEPSQKQVPNRCDSEGRTNLSTDTIPKQVGIIHFVTLRACFVSTFCNTWFCSLSV</sequence>
<dbReference type="AlphaFoldDB" id="A0AAV7PUJ3"/>
<protein>
    <recommendedName>
        <fullName evidence="3">Secreted protein</fullName>
    </recommendedName>
</protein>
<organism evidence="1 2">
    <name type="scientific">Pleurodeles waltl</name>
    <name type="common">Iberian ribbed newt</name>
    <dbReference type="NCBI Taxonomy" id="8319"/>
    <lineage>
        <taxon>Eukaryota</taxon>
        <taxon>Metazoa</taxon>
        <taxon>Chordata</taxon>
        <taxon>Craniata</taxon>
        <taxon>Vertebrata</taxon>
        <taxon>Euteleostomi</taxon>
        <taxon>Amphibia</taxon>
        <taxon>Batrachia</taxon>
        <taxon>Caudata</taxon>
        <taxon>Salamandroidea</taxon>
        <taxon>Salamandridae</taxon>
        <taxon>Pleurodelinae</taxon>
        <taxon>Pleurodeles</taxon>
    </lineage>
</organism>
<evidence type="ECO:0000313" key="2">
    <source>
        <dbReference type="Proteomes" id="UP001066276"/>
    </source>
</evidence>
<reference evidence="1" key="1">
    <citation type="journal article" date="2022" name="bioRxiv">
        <title>Sequencing and chromosome-scale assembly of the giantPleurodeles waltlgenome.</title>
        <authorList>
            <person name="Brown T."/>
            <person name="Elewa A."/>
            <person name="Iarovenko S."/>
            <person name="Subramanian E."/>
            <person name="Araus A.J."/>
            <person name="Petzold A."/>
            <person name="Susuki M."/>
            <person name="Suzuki K.-i.T."/>
            <person name="Hayashi T."/>
            <person name="Toyoda A."/>
            <person name="Oliveira C."/>
            <person name="Osipova E."/>
            <person name="Leigh N.D."/>
            <person name="Simon A."/>
            <person name="Yun M.H."/>
        </authorList>
    </citation>
    <scope>NUCLEOTIDE SEQUENCE</scope>
    <source>
        <strain evidence="1">20211129_DDA</strain>
        <tissue evidence="1">Liver</tissue>
    </source>
</reference>
<comment type="caution">
    <text evidence="1">The sequence shown here is derived from an EMBL/GenBank/DDBJ whole genome shotgun (WGS) entry which is preliminary data.</text>
</comment>
<name>A0AAV7PUJ3_PLEWA</name>
<dbReference type="Proteomes" id="UP001066276">
    <property type="component" value="Chromosome 7"/>
</dbReference>
<evidence type="ECO:0008006" key="3">
    <source>
        <dbReference type="Google" id="ProtNLM"/>
    </source>
</evidence>
<dbReference type="EMBL" id="JANPWB010000011">
    <property type="protein sequence ID" value="KAJ1130615.1"/>
    <property type="molecule type" value="Genomic_DNA"/>
</dbReference>
<evidence type="ECO:0000313" key="1">
    <source>
        <dbReference type="EMBL" id="KAJ1130615.1"/>
    </source>
</evidence>